<dbReference type="InterPro" id="IPR036097">
    <property type="entry name" value="HisK_dim/P_sf"/>
</dbReference>
<comment type="catalytic activity">
    <reaction evidence="1">
        <text>ATP + protein L-histidine = ADP + protein N-phospho-L-histidine.</text>
        <dbReference type="EC" id="2.7.13.3"/>
    </reaction>
</comment>
<dbReference type="EMBL" id="LCIR01000004">
    <property type="protein sequence ID" value="KKT60020.1"/>
    <property type="molecule type" value="Genomic_DNA"/>
</dbReference>
<keyword evidence="10" id="KW-0902">Two-component regulatory system</keyword>
<dbReference type="Pfam" id="PF16927">
    <property type="entry name" value="HisKA_7TM"/>
    <property type="match status" value="1"/>
</dbReference>
<accession>A0A0G1ILK4</accession>
<dbReference type="EC" id="2.7.13.3" evidence="3"/>
<feature type="coiled-coil region" evidence="12">
    <location>
        <begin position="274"/>
        <end position="301"/>
    </location>
</feature>
<dbReference type="GO" id="GO:0000155">
    <property type="term" value="F:phosphorelay sensor kinase activity"/>
    <property type="evidence" value="ECO:0007669"/>
    <property type="project" value="InterPro"/>
</dbReference>
<gene>
    <name evidence="15" type="ORF">UW53_C0004G0032</name>
</gene>
<evidence type="ECO:0000256" key="7">
    <source>
        <dbReference type="ARBA" id="ARBA00022741"/>
    </source>
</evidence>
<dbReference type="InterPro" id="IPR003661">
    <property type="entry name" value="HisK_dim/P_dom"/>
</dbReference>
<dbReference type="PROSITE" id="PS50109">
    <property type="entry name" value="HIS_KIN"/>
    <property type="match status" value="1"/>
</dbReference>
<organism evidence="15 16">
    <name type="scientific">Candidatus Giovannonibacteria bacterium GW2011_GWA1_44_25</name>
    <dbReference type="NCBI Taxonomy" id="1618645"/>
    <lineage>
        <taxon>Bacteria</taxon>
        <taxon>Candidatus Giovannoniibacteriota</taxon>
    </lineage>
</organism>
<dbReference type="SMART" id="SM00387">
    <property type="entry name" value="HATPase_c"/>
    <property type="match status" value="1"/>
</dbReference>
<keyword evidence="4" id="KW-1003">Cell membrane</keyword>
<evidence type="ECO:0000256" key="5">
    <source>
        <dbReference type="ARBA" id="ARBA00022553"/>
    </source>
</evidence>
<dbReference type="FunFam" id="3.30.565.10:FF:000023">
    <property type="entry name" value="PAS domain-containing sensor histidine kinase"/>
    <property type="match status" value="1"/>
</dbReference>
<dbReference type="CDD" id="cd00082">
    <property type="entry name" value="HisKA"/>
    <property type="match status" value="1"/>
</dbReference>
<evidence type="ECO:0000256" key="11">
    <source>
        <dbReference type="ARBA" id="ARBA00023136"/>
    </source>
</evidence>
<evidence type="ECO:0000256" key="12">
    <source>
        <dbReference type="SAM" id="Coils"/>
    </source>
</evidence>
<dbReference type="GO" id="GO:0005886">
    <property type="term" value="C:plasma membrane"/>
    <property type="evidence" value="ECO:0007669"/>
    <property type="project" value="UniProtKB-SubCell"/>
</dbReference>
<dbReference type="Gene3D" id="1.10.287.130">
    <property type="match status" value="1"/>
</dbReference>
<evidence type="ECO:0000256" key="9">
    <source>
        <dbReference type="ARBA" id="ARBA00022840"/>
    </source>
</evidence>
<dbReference type="InterPro" id="IPR003594">
    <property type="entry name" value="HATPase_dom"/>
</dbReference>
<dbReference type="AlphaFoldDB" id="A0A0G1ILK4"/>
<evidence type="ECO:0000256" key="6">
    <source>
        <dbReference type="ARBA" id="ARBA00022679"/>
    </source>
</evidence>
<feature type="transmembrane region" description="Helical" evidence="13">
    <location>
        <begin position="59"/>
        <end position="83"/>
    </location>
</feature>
<feature type="transmembrane region" description="Helical" evidence="13">
    <location>
        <begin position="134"/>
        <end position="151"/>
    </location>
</feature>
<proteinExistence type="predicted"/>
<evidence type="ECO:0000256" key="13">
    <source>
        <dbReference type="SAM" id="Phobius"/>
    </source>
</evidence>
<feature type="transmembrane region" description="Helical" evidence="13">
    <location>
        <begin position="34"/>
        <end position="53"/>
    </location>
</feature>
<dbReference type="InterPro" id="IPR050736">
    <property type="entry name" value="Sensor_HK_Regulatory"/>
</dbReference>
<dbReference type="SUPFAM" id="SSF55874">
    <property type="entry name" value="ATPase domain of HSP90 chaperone/DNA topoisomerase II/histidine kinase"/>
    <property type="match status" value="1"/>
</dbReference>
<keyword evidence="7" id="KW-0547">Nucleotide-binding</keyword>
<evidence type="ECO:0000313" key="15">
    <source>
        <dbReference type="EMBL" id="KKT60020.1"/>
    </source>
</evidence>
<dbReference type="InterPro" id="IPR036890">
    <property type="entry name" value="HATPase_C_sf"/>
</dbReference>
<dbReference type="PRINTS" id="PR00344">
    <property type="entry name" value="BCTRLSENSOR"/>
</dbReference>
<comment type="subcellular location">
    <subcellularLocation>
        <location evidence="2">Cell membrane</location>
    </subcellularLocation>
</comment>
<dbReference type="InterPro" id="IPR004358">
    <property type="entry name" value="Sig_transdc_His_kin-like_C"/>
</dbReference>
<reference evidence="15 16" key="1">
    <citation type="journal article" date="2015" name="Nature">
        <title>rRNA introns, odd ribosomes, and small enigmatic genomes across a large radiation of phyla.</title>
        <authorList>
            <person name="Brown C.T."/>
            <person name="Hug L.A."/>
            <person name="Thomas B.C."/>
            <person name="Sharon I."/>
            <person name="Castelle C.J."/>
            <person name="Singh A."/>
            <person name="Wilkins M.J."/>
            <person name="Williams K.H."/>
            <person name="Banfield J.F."/>
        </authorList>
    </citation>
    <scope>NUCLEOTIDE SEQUENCE [LARGE SCALE GENOMIC DNA]</scope>
</reference>
<protein>
    <recommendedName>
        <fullName evidence="3">histidine kinase</fullName>
        <ecNumber evidence="3">2.7.13.3</ecNumber>
    </recommendedName>
</protein>
<feature type="transmembrane region" description="Helical" evidence="13">
    <location>
        <begin position="221"/>
        <end position="244"/>
    </location>
</feature>
<feature type="transmembrane region" description="Helical" evidence="13">
    <location>
        <begin position="171"/>
        <end position="191"/>
    </location>
</feature>
<evidence type="ECO:0000256" key="10">
    <source>
        <dbReference type="ARBA" id="ARBA00023012"/>
    </source>
</evidence>
<keyword evidence="13" id="KW-0812">Transmembrane</keyword>
<feature type="transmembrane region" description="Helical" evidence="13">
    <location>
        <begin position="95"/>
        <end position="114"/>
    </location>
</feature>
<comment type="caution">
    <text evidence="15">The sequence shown here is derived from an EMBL/GenBank/DDBJ whole genome shotgun (WGS) entry which is preliminary data.</text>
</comment>
<feature type="domain" description="Histidine kinase" evidence="14">
    <location>
        <begin position="308"/>
        <end position="527"/>
    </location>
</feature>
<dbReference type="PANTHER" id="PTHR43711">
    <property type="entry name" value="TWO-COMPONENT HISTIDINE KINASE"/>
    <property type="match status" value="1"/>
</dbReference>
<dbReference type="SMART" id="SM00388">
    <property type="entry name" value="HisKA"/>
    <property type="match status" value="1"/>
</dbReference>
<evidence type="ECO:0000256" key="4">
    <source>
        <dbReference type="ARBA" id="ARBA00022475"/>
    </source>
</evidence>
<dbReference type="GO" id="GO:0005524">
    <property type="term" value="F:ATP binding"/>
    <property type="evidence" value="ECO:0007669"/>
    <property type="project" value="UniProtKB-KW"/>
</dbReference>
<feature type="transmembrane region" description="Helical" evidence="13">
    <location>
        <begin position="250"/>
        <end position="268"/>
    </location>
</feature>
<keyword evidence="5" id="KW-0597">Phosphoprotein</keyword>
<feature type="transmembrane region" description="Helical" evidence="13">
    <location>
        <begin position="6"/>
        <end position="25"/>
    </location>
</feature>
<evidence type="ECO:0000256" key="8">
    <source>
        <dbReference type="ARBA" id="ARBA00022777"/>
    </source>
</evidence>
<keyword evidence="9" id="KW-0067">ATP-binding</keyword>
<keyword evidence="8 15" id="KW-0418">Kinase</keyword>
<evidence type="ECO:0000256" key="1">
    <source>
        <dbReference type="ARBA" id="ARBA00000085"/>
    </source>
</evidence>
<dbReference type="SUPFAM" id="SSF47384">
    <property type="entry name" value="Homodimeric domain of signal transducing histidine kinase"/>
    <property type="match status" value="1"/>
</dbReference>
<keyword evidence="6" id="KW-0808">Transferase</keyword>
<evidence type="ECO:0000256" key="2">
    <source>
        <dbReference type="ARBA" id="ARBA00004236"/>
    </source>
</evidence>
<dbReference type="Proteomes" id="UP000034087">
    <property type="component" value="Unassembled WGS sequence"/>
</dbReference>
<dbReference type="InterPro" id="IPR031621">
    <property type="entry name" value="HisKA_7TM"/>
</dbReference>
<name>A0A0G1ILK4_9BACT</name>
<keyword evidence="11 13" id="KW-0472">Membrane</keyword>
<keyword evidence="13" id="KW-1133">Transmembrane helix</keyword>
<evidence type="ECO:0000259" key="14">
    <source>
        <dbReference type="PROSITE" id="PS50109"/>
    </source>
</evidence>
<evidence type="ECO:0000256" key="3">
    <source>
        <dbReference type="ARBA" id="ARBA00012438"/>
    </source>
</evidence>
<sequence>MNIFALSGLLTVMTGLPIAAFVYWAGSDRVSDRIWAFFVLAVSGFGFATYKIALLQDAAAALIWWRISMFFVILIPVFFYHYIQHFLDVKNRIGLFFIYASGFFFLIFNFTDYFVRDMKFVFGSFYYNTNPTPLYTAFVLWLLGIVFYSHYRLWKIYGRSSGEKKNQIAYFFLATAVGFSGGVTSFLPIFGTNFYPFLNLTVPLYPIIMTYAILRHHLFGIKVFATGLLTGVILLVLLFQIFFSQTLSEFILRTLFFLIIFWFGILLIRSVLLEIRTREEIERLAKNLEEANAELKKFDAAKSEFISLAGHQLRAPLTVIKGYTSMLQEGSFGELNKKAVEALNRVLLSINNLIKLVSELLDLSRIEAGQLKYDFKKMFLDDVIDDAIKELAEISKEKRIDVQFKNENNKTFSVFGDPAKLYEVVINLLDNALKYSKIGSVVVTLRPRSKRLALSVADNGIGIQKDDISKLFQKFGRTEMTKKDQPDGMGLGLYFAKRIVDDHSGRIWVESEGIGKGSTFFVELPVA</sequence>
<dbReference type="Gene3D" id="3.30.565.10">
    <property type="entry name" value="Histidine kinase-like ATPase, C-terminal domain"/>
    <property type="match status" value="1"/>
</dbReference>
<feature type="transmembrane region" description="Helical" evidence="13">
    <location>
        <begin position="197"/>
        <end position="214"/>
    </location>
</feature>
<dbReference type="PANTHER" id="PTHR43711:SF1">
    <property type="entry name" value="HISTIDINE KINASE 1"/>
    <property type="match status" value="1"/>
</dbReference>
<keyword evidence="12" id="KW-0175">Coiled coil</keyword>
<dbReference type="Pfam" id="PF02518">
    <property type="entry name" value="HATPase_c"/>
    <property type="match status" value="1"/>
</dbReference>
<evidence type="ECO:0000313" key="16">
    <source>
        <dbReference type="Proteomes" id="UP000034087"/>
    </source>
</evidence>
<dbReference type="InterPro" id="IPR005467">
    <property type="entry name" value="His_kinase_dom"/>
</dbReference>
<dbReference type="Pfam" id="PF00512">
    <property type="entry name" value="HisKA"/>
    <property type="match status" value="1"/>
</dbReference>